<dbReference type="EMBL" id="FOLE01000004">
    <property type="protein sequence ID" value="SFC31956.1"/>
    <property type="molecule type" value="Genomic_DNA"/>
</dbReference>
<dbReference type="SUPFAM" id="SSF141072">
    <property type="entry name" value="CalX-like"/>
    <property type="match status" value="1"/>
</dbReference>
<feature type="domain" description="PKD" evidence="2">
    <location>
        <begin position="485"/>
        <end position="508"/>
    </location>
</feature>
<dbReference type="Proteomes" id="UP000199514">
    <property type="component" value="Unassembled WGS sequence"/>
</dbReference>
<dbReference type="Gene3D" id="2.60.40.2030">
    <property type="match status" value="1"/>
</dbReference>
<dbReference type="Gene3D" id="2.60.40.10">
    <property type="entry name" value="Immunoglobulins"/>
    <property type="match status" value="1"/>
</dbReference>
<name>A0A1I1I745_9BACT</name>
<dbReference type="OrthoDB" id="1652165at2"/>
<evidence type="ECO:0000259" key="2">
    <source>
        <dbReference type="PROSITE" id="PS50093"/>
    </source>
</evidence>
<protein>
    <submittedName>
        <fullName evidence="3">C-terminal domain of CHU protein family protein</fullName>
    </submittedName>
</protein>
<reference evidence="3 4" key="1">
    <citation type="submission" date="2016-10" db="EMBL/GenBank/DDBJ databases">
        <authorList>
            <person name="de Groot N.N."/>
        </authorList>
    </citation>
    <scope>NUCLEOTIDE SEQUENCE [LARGE SCALE GENOMIC DNA]</scope>
    <source>
        <strain evidence="3 4">DSM 6793</strain>
    </source>
</reference>
<evidence type="ECO:0000313" key="3">
    <source>
        <dbReference type="EMBL" id="SFC31956.1"/>
    </source>
</evidence>
<dbReference type="InterPro" id="IPR035986">
    <property type="entry name" value="PKD_dom_sf"/>
</dbReference>
<dbReference type="RefSeq" id="WP_091511091.1">
    <property type="nucleotide sequence ID" value="NZ_FOLE01000004.1"/>
</dbReference>
<proteinExistence type="predicted"/>
<sequence>MKYIFYSLITGLLWLTSQNSFAQININTSISDNELVQRLVGQGVRVSNIQINCPSGKGKAYGAFTDNTGTLGLSDGLIMTTGAANNAQGPNNSASKSQDNGNGNSFDNNLQSLVPFGDELRDICTISFNIEVFSDTLVFNYVFGSEEYLEFVKDYHDVFGFFISGPGISGQRNIAVVPNTQDPVSVANINNDVNSQYYISNGAGGTPFINLHVQYDGFTRRLQSRIAVIPCQTYRLKMAIADVKDSEYDSGIFLEGKSLSSNSPKVTVNYPFKRFGYGIEGCYNGEFVFSRTSRLNEPLTLFYNITGTAINGTDYGLIGNSITIPAGSKTATLPITAFADGIEEGIENIKIELINNCPNLPPPSSAIMTIRDRYDYQAEDAQVCRGDSVQLQPKASRQYRFRWTTLEGMPAQYLSCYNCASPMASPPQDTDYKLTVIDTLTGCVTYDTVHVTVAVRPVADFSSGYNDEYTAMDIEFENLSTNAESYLWDFGDGQTSSETNPIHFFQLPDDADEKEYLVRLTAFRQNPSCSDQDSSTVIKLIKRSFILPNVITLKNHDGKNDQLKFVGIKNGVWSVEIYNRWGRQVYKNNAYNNDWTADSESAGVYFYLLQNPRKDRKFKGWLEVMK</sequence>
<dbReference type="InterPro" id="IPR013783">
    <property type="entry name" value="Ig-like_fold"/>
</dbReference>
<dbReference type="CDD" id="cd00146">
    <property type="entry name" value="PKD"/>
    <property type="match status" value="1"/>
</dbReference>
<dbReference type="AlphaFoldDB" id="A0A1I1I745"/>
<feature type="signal peptide" evidence="1">
    <location>
        <begin position="1"/>
        <end position="22"/>
    </location>
</feature>
<dbReference type="InterPro" id="IPR022409">
    <property type="entry name" value="PKD/Chitinase_dom"/>
</dbReference>
<evidence type="ECO:0000256" key="1">
    <source>
        <dbReference type="SAM" id="SignalP"/>
    </source>
</evidence>
<keyword evidence="4" id="KW-1185">Reference proteome</keyword>
<dbReference type="PROSITE" id="PS50093">
    <property type="entry name" value="PKD"/>
    <property type="match status" value="1"/>
</dbReference>
<dbReference type="SUPFAM" id="SSF49299">
    <property type="entry name" value="PKD domain"/>
    <property type="match status" value="1"/>
</dbReference>
<dbReference type="Pfam" id="PF13585">
    <property type="entry name" value="CHU_C"/>
    <property type="match status" value="1"/>
</dbReference>
<evidence type="ECO:0000313" key="4">
    <source>
        <dbReference type="Proteomes" id="UP000199514"/>
    </source>
</evidence>
<keyword evidence="1" id="KW-0732">Signal</keyword>
<dbReference type="InterPro" id="IPR000601">
    <property type="entry name" value="PKD_dom"/>
</dbReference>
<dbReference type="SMART" id="SM00089">
    <property type="entry name" value="PKD"/>
    <property type="match status" value="1"/>
</dbReference>
<dbReference type="InterPro" id="IPR038081">
    <property type="entry name" value="CalX-like_sf"/>
</dbReference>
<dbReference type="InterPro" id="IPR049804">
    <property type="entry name" value="Choice_anch_L"/>
</dbReference>
<gene>
    <name evidence="3" type="ORF">SAMN05421780_104239</name>
</gene>
<dbReference type="STRING" id="927664.SAMN05421780_104239"/>
<organism evidence="3 4">
    <name type="scientific">Flexibacter flexilis DSM 6793</name>
    <dbReference type="NCBI Taxonomy" id="927664"/>
    <lineage>
        <taxon>Bacteria</taxon>
        <taxon>Pseudomonadati</taxon>
        <taxon>Bacteroidota</taxon>
        <taxon>Cytophagia</taxon>
        <taxon>Cytophagales</taxon>
        <taxon>Flexibacteraceae</taxon>
        <taxon>Flexibacter</taxon>
    </lineage>
</organism>
<dbReference type="NCBIfam" id="NF038133">
    <property type="entry name" value="choice_anch_L"/>
    <property type="match status" value="1"/>
</dbReference>
<feature type="chain" id="PRO_5011435302" evidence="1">
    <location>
        <begin position="23"/>
        <end position="626"/>
    </location>
</feature>
<accession>A0A1I1I745</accession>